<feature type="region of interest" description="Disordered" evidence="1">
    <location>
        <begin position="1"/>
        <end position="31"/>
    </location>
</feature>
<reference evidence="3" key="2">
    <citation type="submission" date="2015-01" db="EMBL/GenBank/DDBJ databases">
        <title>Evolutionary Origins and Diversification of the Mycorrhizal Mutualists.</title>
        <authorList>
            <consortium name="DOE Joint Genome Institute"/>
            <consortium name="Mycorrhizal Genomics Consortium"/>
            <person name="Kohler A."/>
            <person name="Kuo A."/>
            <person name="Nagy L.G."/>
            <person name="Floudas D."/>
            <person name="Copeland A."/>
            <person name="Barry K.W."/>
            <person name="Cichocki N."/>
            <person name="Veneault-Fourrey C."/>
            <person name="LaButti K."/>
            <person name="Lindquist E.A."/>
            <person name="Lipzen A."/>
            <person name="Lundell T."/>
            <person name="Morin E."/>
            <person name="Murat C."/>
            <person name="Riley R."/>
            <person name="Ohm R."/>
            <person name="Sun H."/>
            <person name="Tunlid A."/>
            <person name="Henrissat B."/>
            <person name="Grigoriev I.V."/>
            <person name="Hibbett D.S."/>
            <person name="Martin F."/>
        </authorList>
    </citation>
    <scope>NUCLEOTIDE SEQUENCE [LARGE SCALE GENOMIC DNA]</scope>
    <source>
        <strain evidence="3">Marx 270</strain>
    </source>
</reference>
<organism evidence="2 3">
    <name type="scientific">Pisolithus tinctorius Marx 270</name>
    <dbReference type="NCBI Taxonomy" id="870435"/>
    <lineage>
        <taxon>Eukaryota</taxon>
        <taxon>Fungi</taxon>
        <taxon>Dikarya</taxon>
        <taxon>Basidiomycota</taxon>
        <taxon>Agaricomycotina</taxon>
        <taxon>Agaricomycetes</taxon>
        <taxon>Agaricomycetidae</taxon>
        <taxon>Boletales</taxon>
        <taxon>Sclerodermatineae</taxon>
        <taxon>Pisolithaceae</taxon>
        <taxon>Pisolithus</taxon>
    </lineage>
</organism>
<dbReference type="EMBL" id="KN831997">
    <property type="protein sequence ID" value="KIO00308.1"/>
    <property type="molecule type" value="Genomic_DNA"/>
</dbReference>
<proteinExistence type="predicted"/>
<dbReference type="Proteomes" id="UP000054217">
    <property type="component" value="Unassembled WGS sequence"/>
</dbReference>
<name>A0A0C3ITU8_PISTI</name>
<evidence type="ECO:0000313" key="3">
    <source>
        <dbReference type="Proteomes" id="UP000054217"/>
    </source>
</evidence>
<dbReference type="OrthoDB" id="2675751at2759"/>
<feature type="non-terminal residue" evidence="2">
    <location>
        <position position="188"/>
    </location>
</feature>
<evidence type="ECO:0000313" key="2">
    <source>
        <dbReference type="EMBL" id="KIO00308.1"/>
    </source>
</evidence>
<accession>A0A0C3ITU8</accession>
<feature type="non-terminal residue" evidence="2">
    <location>
        <position position="1"/>
    </location>
</feature>
<gene>
    <name evidence="2" type="ORF">M404DRAFT_108131</name>
</gene>
<reference evidence="2 3" key="1">
    <citation type="submission" date="2014-04" db="EMBL/GenBank/DDBJ databases">
        <authorList>
            <consortium name="DOE Joint Genome Institute"/>
            <person name="Kuo A."/>
            <person name="Kohler A."/>
            <person name="Costa M.D."/>
            <person name="Nagy L.G."/>
            <person name="Floudas D."/>
            <person name="Copeland A."/>
            <person name="Barry K.W."/>
            <person name="Cichocki N."/>
            <person name="Veneault-Fourrey C."/>
            <person name="LaButti K."/>
            <person name="Lindquist E.A."/>
            <person name="Lipzen A."/>
            <person name="Lundell T."/>
            <person name="Morin E."/>
            <person name="Murat C."/>
            <person name="Sun H."/>
            <person name="Tunlid A."/>
            <person name="Henrissat B."/>
            <person name="Grigoriev I.V."/>
            <person name="Hibbett D.S."/>
            <person name="Martin F."/>
            <person name="Nordberg H.P."/>
            <person name="Cantor M.N."/>
            <person name="Hua S.X."/>
        </authorList>
    </citation>
    <scope>NUCLEOTIDE SEQUENCE [LARGE SCALE GENOMIC DNA]</scope>
    <source>
        <strain evidence="2 3">Marx 270</strain>
    </source>
</reference>
<dbReference type="HOGENOM" id="CLU_018737_1_0_1"/>
<dbReference type="AlphaFoldDB" id="A0A0C3ITU8"/>
<dbReference type="InParanoid" id="A0A0C3ITU8"/>
<sequence length="188" mass="21494">GPEVAVPSAWRGDHAPSRFAHPSHAPTTLPPRAGYTSHHDHYIEEYNRWARWTYTSPPAETISLKLLAHYEGGARCGRNQSNPFGNICEGKKDIDALIPAHDLVLITLDTIIPKVKMFCPTFAWRFDEFVVQDTDWVDLGAHWDPGPYFYSQCFQAAWRNPKAMAFQSKQFTLYIVVPAPQWIEYEAF</sequence>
<evidence type="ECO:0000256" key="1">
    <source>
        <dbReference type="SAM" id="MobiDB-lite"/>
    </source>
</evidence>
<keyword evidence="3" id="KW-1185">Reference proteome</keyword>
<protein>
    <submittedName>
        <fullName evidence="2">Uncharacterized protein</fullName>
    </submittedName>
</protein>